<name>A0A090AJ82_9GAMM</name>
<dbReference type="NCBIfam" id="TIGR00199">
    <property type="entry name" value="PncC_domain"/>
    <property type="match status" value="1"/>
</dbReference>
<feature type="domain" description="CinA C-terminal" evidence="1">
    <location>
        <begin position="9"/>
        <end position="158"/>
    </location>
</feature>
<dbReference type="STRING" id="40754.THII_3187"/>
<evidence type="ECO:0000313" key="2">
    <source>
        <dbReference type="EMBL" id="BAP57484.1"/>
    </source>
</evidence>
<keyword evidence="3" id="KW-1185">Reference proteome</keyword>
<evidence type="ECO:0000313" key="3">
    <source>
        <dbReference type="Proteomes" id="UP000031623"/>
    </source>
</evidence>
<organism evidence="2 3">
    <name type="scientific">Thioploca ingrica</name>
    <dbReference type="NCBI Taxonomy" id="40754"/>
    <lineage>
        <taxon>Bacteria</taxon>
        <taxon>Pseudomonadati</taxon>
        <taxon>Pseudomonadota</taxon>
        <taxon>Gammaproteobacteria</taxon>
        <taxon>Thiotrichales</taxon>
        <taxon>Thiotrichaceae</taxon>
        <taxon>Thioploca</taxon>
    </lineage>
</organism>
<dbReference type="EMBL" id="AP014633">
    <property type="protein sequence ID" value="BAP57484.1"/>
    <property type="molecule type" value="Genomic_DNA"/>
</dbReference>
<accession>A0A090AJ82</accession>
<dbReference type="AlphaFoldDB" id="A0A090AJ82"/>
<dbReference type="SUPFAM" id="SSF142433">
    <property type="entry name" value="CinA-like"/>
    <property type="match status" value="1"/>
</dbReference>
<evidence type="ECO:0000259" key="1">
    <source>
        <dbReference type="Pfam" id="PF02464"/>
    </source>
</evidence>
<protein>
    <submittedName>
        <fullName evidence="2">Competence/damage-inducible protein CinA domain protein</fullName>
    </submittedName>
</protein>
<dbReference type="HOGENOM" id="CLU_030805_1_1_6"/>
<dbReference type="InterPro" id="IPR036653">
    <property type="entry name" value="CinA-like_C"/>
</dbReference>
<sequence>MNKLELEYFAAELGARLKQQGWYLVTAESCTGGGVAQAVTSIAGSSAWFDRGFVVYSNAAKQEILGVKPETLNQHGAVSEQAVLEMVKGAIAHSRAQVGVAISGIAGPSGGTYDKPVGTVWTAYAFPNNTYAVRSYFSGDRTRIREQTVISALQRLLQGV</sequence>
<reference evidence="2 3" key="1">
    <citation type="journal article" date="2014" name="ISME J.">
        <title>Ecophysiology of Thioploca ingrica as revealed by the complete genome sequence supplemented with proteomic evidence.</title>
        <authorList>
            <person name="Kojima H."/>
            <person name="Ogura Y."/>
            <person name="Yamamoto N."/>
            <person name="Togashi T."/>
            <person name="Mori H."/>
            <person name="Watanabe T."/>
            <person name="Nemoto F."/>
            <person name="Kurokawa K."/>
            <person name="Hayashi T."/>
            <person name="Fukui M."/>
        </authorList>
    </citation>
    <scope>NUCLEOTIDE SEQUENCE [LARGE SCALE GENOMIC DNA]</scope>
</reference>
<dbReference type="OrthoDB" id="9801454at2"/>
<gene>
    <name evidence="2" type="ORF">THII_3187</name>
</gene>
<dbReference type="InterPro" id="IPR008136">
    <property type="entry name" value="CinA_C"/>
</dbReference>
<dbReference type="Gene3D" id="3.90.950.20">
    <property type="entry name" value="CinA-like"/>
    <property type="match status" value="1"/>
</dbReference>
<dbReference type="KEGG" id="tig:THII_3187"/>
<dbReference type="Pfam" id="PF02464">
    <property type="entry name" value="CinA"/>
    <property type="match status" value="1"/>
</dbReference>
<proteinExistence type="predicted"/>
<dbReference type="Proteomes" id="UP000031623">
    <property type="component" value="Chromosome"/>
</dbReference>